<evidence type="ECO:0000313" key="4">
    <source>
        <dbReference type="Proteomes" id="UP000468943"/>
    </source>
</evidence>
<proteinExistence type="predicted"/>
<evidence type="ECO:0000259" key="2">
    <source>
        <dbReference type="Pfam" id="PF04536"/>
    </source>
</evidence>
<feature type="transmembrane region" description="Helical" evidence="1">
    <location>
        <begin position="173"/>
        <end position="191"/>
    </location>
</feature>
<dbReference type="RefSeq" id="WP_160599223.1">
    <property type="nucleotide sequence ID" value="NZ_WTYS01000001.1"/>
</dbReference>
<accession>A0A6I4SQY8</accession>
<sequence length="262" mass="27290">MLIAAPLAAQTFPELTGQVVDNADIIPDADEAALTARLEALETQSQRQYVIVTLPDLQGYDIADYGYQLGREWGIGDAERNDGVLLIVAPNERKTRIEVGYGLEPVLTDGLTTLIVQKQMLPFFKEGDYVGGINIATDTIIQQLTLPPEEAQAIAAQVGSAAKAESSGARLDFPTIIFLGFFLLFVIIPMFRSGGKRGKRYKRGLTGSTVGDIILWEVANAALRGASGGDRSGGFGGGGFGGGGGFSGGGGSFGGGGASGGW</sequence>
<gene>
    <name evidence="3" type="ORF">GRI36_11845</name>
</gene>
<dbReference type="Proteomes" id="UP000468943">
    <property type="component" value="Unassembled WGS sequence"/>
</dbReference>
<dbReference type="AlphaFoldDB" id="A0A6I4SQY8"/>
<dbReference type="Gene3D" id="3.10.310.50">
    <property type="match status" value="1"/>
</dbReference>
<reference evidence="3 4" key="1">
    <citation type="submission" date="2019-12" db="EMBL/GenBank/DDBJ databases">
        <title>Genomic-based taxomic classification of the family Erythrobacteraceae.</title>
        <authorList>
            <person name="Xu L."/>
        </authorList>
    </citation>
    <scope>NUCLEOTIDE SEQUENCE [LARGE SCALE GENOMIC DNA]</scope>
    <source>
        <strain evidence="3 4">JCM 17802</strain>
    </source>
</reference>
<keyword evidence="1" id="KW-0812">Transmembrane</keyword>
<comment type="caution">
    <text evidence="3">The sequence shown here is derived from an EMBL/GenBank/DDBJ whole genome shotgun (WGS) entry which is preliminary data.</text>
</comment>
<dbReference type="PANTHER" id="PTHR30373:SF2">
    <property type="entry name" value="UPF0603 PROTEIN YGCG"/>
    <property type="match status" value="1"/>
</dbReference>
<feature type="domain" description="TPM" evidence="2">
    <location>
        <begin position="19"/>
        <end position="142"/>
    </location>
</feature>
<keyword evidence="1" id="KW-0472">Membrane</keyword>
<dbReference type="InterPro" id="IPR007621">
    <property type="entry name" value="TPM_dom"/>
</dbReference>
<keyword evidence="4" id="KW-1185">Reference proteome</keyword>
<evidence type="ECO:0000313" key="3">
    <source>
        <dbReference type="EMBL" id="MXO57570.1"/>
    </source>
</evidence>
<dbReference type="PANTHER" id="PTHR30373">
    <property type="entry name" value="UPF0603 PROTEIN YGCG"/>
    <property type="match status" value="1"/>
</dbReference>
<dbReference type="EMBL" id="WTYS01000001">
    <property type="protein sequence ID" value="MXO57570.1"/>
    <property type="molecule type" value="Genomic_DNA"/>
</dbReference>
<keyword evidence="1" id="KW-1133">Transmembrane helix</keyword>
<dbReference type="Pfam" id="PF04536">
    <property type="entry name" value="TPM_phosphatase"/>
    <property type="match status" value="1"/>
</dbReference>
<name>A0A6I4SQY8_9SPHN</name>
<organism evidence="3 4">
    <name type="scientific">Pontixanthobacter gangjinensis</name>
    <dbReference type="NCBI Taxonomy" id="1028742"/>
    <lineage>
        <taxon>Bacteria</taxon>
        <taxon>Pseudomonadati</taxon>
        <taxon>Pseudomonadota</taxon>
        <taxon>Alphaproteobacteria</taxon>
        <taxon>Sphingomonadales</taxon>
        <taxon>Erythrobacteraceae</taxon>
        <taxon>Pontixanthobacter</taxon>
    </lineage>
</organism>
<dbReference type="OrthoDB" id="9810918at2"/>
<protein>
    <submittedName>
        <fullName evidence="3">Methanol dehydrogenase</fullName>
    </submittedName>
</protein>
<evidence type="ECO:0000256" key="1">
    <source>
        <dbReference type="SAM" id="Phobius"/>
    </source>
</evidence>